<dbReference type="Proteomes" id="UP000295411">
    <property type="component" value="Unassembled WGS sequence"/>
</dbReference>
<accession>A0A4R5TWV2</accession>
<feature type="region of interest" description="Disordered" evidence="1">
    <location>
        <begin position="68"/>
        <end position="127"/>
    </location>
</feature>
<evidence type="ECO:0000256" key="1">
    <source>
        <dbReference type="SAM" id="MobiDB-lite"/>
    </source>
</evidence>
<dbReference type="EMBL" id="SMTK01000003">
    <property type="protein sequence ID" value="TDK25600.1"/>
    <property type="molecule type" value="Genomic_DNA"/>
</dbReference>
<evidence type="ECO:0000313" key="2">
    <source>
        <dbReference type="EMBL" id="TDK25600.1"/>
    </source>
</evidence>
<comment type="caution">
    <text evidence="2">The sequence shown here is derived from an EMBL/GenBank/DDBJ whole genome shotgun (WGS) entry which is preliminary data.</text>
</comment>
<sequence length="127" mass="13252">MKNKLVFASGMAAGYVLGTRAGRESYEKIRTKANQLWNNPKIQSTVSSATDTVKDKAPAVQGKLTSVLKKRGNGSDSKDTPYSGTPVAVVPPPVTDGGLAGTGLDDPTMVDPIPTLADDPNSRPPLS</sequence>
<dbReference type="AlphaFoldDB" id="A0A4R5TWV2"/>
<name>A0A4R5TWV2_9MICC</name>
<proteinExistence type="predicted"/>
<gene>
    <name evidence="2" type="ORF">E2F48_10160</name>
</gene>
<dbReference type="OrthoDB" id="5125216at2"/>
<dbReference type="RefSeq" id="WP_133403860.1">
    <property type="nucleotide sequence ID" value="NZ_SMTK01000003.1"/>
</dbReference>
<protein>
    <submittedName>
        <fullName evidence="2">YtxH domain-containing protein</fullName>
    </submittedName>
</protein>
<reference evidence="2 3" key="1">
    <citation type="submission" date="2019-03" db="EMBL/GenBank/DDBJ databases">
        <title>Arthrobacter sp. nov., an bacterium isolated from biocrust in Mu Us Desert.</title>
        <authorList>
            <person name="Lixiong L."/>
        </authorList>
    </citation>
    <scope>NUCLEOTIDE SEQUENCE [LARGE SCALE GENOMIC DNA]</scope>
    <source>
        <strain evidence="2 3">SLN-3</strain>
    </source>
</reference>
<organism evidence="2 3">
    <name type="scientific">Arthrobacter crusticola</name>
    <dbReference type="NCBI Taxonomy" id="2547960"/>
    <lineage>
        <taxon>Bacteria</taxon>
        <taxon>Bacillati</taxon>
        <taxon>Actinomycetota</taxon>
        <taxon>Actinomycetes</taxon>
        <taxon>Micrococcales</taxon>
        <taxon>Micrococcaceae</taxon>
        <taxon>Arthrobacter</taxon>
    </lineage>
</organism>
<evidence type="ECO:0000313" key="3">
    <source>
        <dbReference type="Proteomes" id="UP000295411"/>
    </source>
</evidence>
<keyword evidence="3" id="KW-1185">Reference proteome</keyword>